<keyword evidence="2" id="KW-0677">Repeat</keyword>
<dbReference type="EMBL" id="JAESVG020000001">
    <property type="protein sequence ID" value="KAG8631675.1"/>
    <property type="molecule type" value="Genomic_DNA"/>
</dbReference>
<dbReference type="GO" id="GO:0005739">
    <property type="term" value="C:mitochondrion"/>
    <property type="evidence" value="ECO:0007669"/>
    <property type="project" value="TreeGrafter"/>
</dbReference>
<organism evidence="4 5">
    <name type="scientific">Elsinoe batatas</name>
    <dbReference type="NCBI Taxonomy" id="2601811"/>
    <lineage>
        <taxon>Eukaryota</taxon>
        <taxon>Fungi</taxon>
        <taxon>Dikarya</taxon>
        <taxon>Ascomycota</taxon>
        <taxon>Pezizomycotina</taxon>
        <taxon>Dothideomycetes</taxon>
        <taxon>Dothideomycetidae</taxon>
        <taxon>Myriangiales</taxon>
        <taxon>Elsinoaceae</taxon>
        <taxon>Elsinoe</taxon>
    </lineage>
</organism>
<sequence length="896" mass="94724">MSRPAASSRSSTLDSSVLAPSPDQLSHDLLGTKLSSVNSSTTSLSKRAMQDISEDEMRNSAPRSDSTAHPGHVRASSPPPPLPTQQPAQVAATANSSSHLSGLVCNVHRTTGKEPHALVGASTTILGDKLYVFGGRRISRSRPALTSDLFELDLLGRHWTRIDAKGDIPPPRYFHSVCALGDTKLVCYGGMSPEPGPTSAGGQGEAGEAQVSVMSDVHIYDVPTRTWIKVNTTDNPQGRYAHCAAILPSSAVFASANAPLSAIHHNPSGEQANQGAIGHSLDGAGGAEMIVVGGQDSGNSYIEQISIFNLRSLKWTSTSPTSGRSCGAYRSVVTPLTSMRASELGAGVGKVANEDEPDDPSHSGAPMLIYTNYNFLDVKLELQVRQVDGSLSDKPMQAAGSPPGLRFPSGGVIDNHFVVAGTFLTSSKQEFALWALDLRTLSWSKIDVASSIFSSGSWNRGVLWSRRNAFVILGNRKRNLVDDYNNRRLNFSNICLVQLEAFGLYDNPRKTSPLAGFTSVSAPTEGQQPEGIYRSGAVLSSGGVSLGQSILGTRELSDMEILTLDGTRISVSSRLLARRWGPTFNILMQEANPALAAADTTTLRPSAASIISRNSSVTITPSFNTSASGGTTLIPQANSIAGDLSVNSLTDAADVRTFPSTSRPRIIYLPHSVPTINALLHFLYASSLPPVTSPLATPQILCSLLQLARPYKIDGLLEAVVERLHESLDGRNAAAIFNAAAMGAGGGDGLDLAAGDVPTHPPRTASLTGVPMEGLNSNSNPNDRNALRIDTDMANGVAVRSPRSGSVDGNTTETDDEKMPDSASTNTSMASQMNGERPQSRKQNDQVWNGGWSAVIGLQKRGLRGLMEGRRLRERGKGVEGQPAGVENSRVGLGIA</sequence>
<name>A0A8K0LCQ9_9PEZI</name>
<dbReference type="Proteomes" id="UP000809789">
    <property type="component" value="Unassembled WGS sequence"/>
</dbReference>
<proteinExistence type="predicted"/>
<feature type="region of interest" description="Disordered" evidence="3">
    <location>
        <begin position="765"/>
        <end position="784"/>
    </location>
</feature>
<dbReference type="OrthoDB" id="10001928at2759"/>
<feature type="region of interest" description="Disordered" evidence="3">
    <location>
        <begin position="874"/>
        <end position="896"/>
    </location>
</feature>
<feature type="region of interest" description="Disordered" evidence="3">
    <location>
        <begin position="798"/>
        <end position="846"/>
    </location>
</feature>
<dbReference type="GO" id="GO:0045454">
    <property type="term" value="P:cell redox homeostasis"/>
    <property type="evidence" value="ECO:0007669"/>
    <property type="project" value="TreeGrafter"/>
</dbReference>
<feature type="compositionally biased region" description="Low complexity" evidence="3">
    <location>
        <begin position="7"/>
        <end position="16"/>
    </location>
</feature>
<evidence type="ECO:0000256" key="1">
    <source>
        <dbReference type="ARBA" id="ARBA00022441"/>
    </source>
</evidence>
<reference evidence="4" key="1">
    <citation type="submission" date="2021-07" db="EMBL/GenBank/DDBJ databases">
        <title>Elsinoe batatas strain:CRI-CJ2 Genome sequencing and assembly.</title>
        <authorList>
            <person name="Huang L."/>
        </authorList>
    </citation>
    <scope>NUCLEOTIDE SEQUENCE</scope>
    <source>
        <strain evidence="4">CRI-CJ2</strain>
    </source>
</reference>
<feature type="region of interest" description="Disordered" evidence="3">
    <location>
        <begin position="1"/>
        <end position="95"/>
    </location>
</feature>
<dbReference type="GO" id="GO:0005829">
    <property type="term" value="C:cytosol"/>
    <property type="evidence" value="ECO:0007669"/>
    <property type="project" value="TreeGrafter"/>
</dbReference>
<dbReference type="Gene3D" id="2.120.10.80">
    <property type="entry name" value="Kelch-type beta propeller"/>
    <property type="match status" value="1"/>
</dbReference>
<protein>
    <submittedName>
        <fullName evidence="4">Uncharacterized protein</fullName>
    </submittedName>
</protein>
<keyword evidence="1" id="KW-0880">Kelch repeat</keyword>
<comment type="caution">
    <text evidence="4">The sequence shown here is derived from an EMBL/GenBank/DDBJ whole genome shotgun (WGS) entry which is preliminary data.</text>
</comment>
<dbReference type="Gene3D" id="3.30.710.10">
    <property type="entry name" value="Potassium Channel Kv1.1, Chain A"/>
    <property type="match status" value="1"/>
</dbReference>
<dbReference type="SUPFAM" id="SSF117281">
    <property type="entry name" value="Kelch motif"/>
    <property type="match status" value="1"/>
</dbReference>
<feature type="compositionally biased region" description="Low complexity" evidence="3">
    <location>
        <begin position="32"/>
        <end position="46"/>
    </location>
</feature>
<dbReference type="PANTHER" id="PTHR43503">
    <property type="entry name" value="MCG48959-RELATED"/>
    <property type="match status" value="1"/>
</dbReference>
<evidence type="ECO:0000313" key="5">
    <source>
        <dbReference type="Proteomes" id="UP000809789"/>
    </source>
</evidence>
<feature type="compositionally biased region" description="Polar residues" evidence="3">
    <location>
        <begin position="822"/>
        <end position="834"/>
    </location>
</feature>
<feature type="compositionally biased region" description="Low complexity" evidence="3">
    <location>
        <begin position="85"/>
        <end position="94"/>
    </location>
</feature>
<evidence type="ECO:0000256" key="2">
    <source>
        <dbReference type="ARBA" id="ARBA00022737"/>
    </source>
</evidence>
<dbReference type="InterPro" id="IPR011333">
    <property type="entry name" value="SKP1/BTB/POZ_sf"/>
</dbReference>
<evidence type="ECO:0000256" key="3">
    <source>
        <dbReference type="SAM" id="MobiDB-lite"/>
    </source>
</evidence>
<feature type="compositionally biased region" description="Polar residues" evidence="3">
    <location>
        <begin position="803"/>
        <end position="812"/>
    </location>
</feature>
<gene>
    <name evidence="4" type="ORF">KVT40_000815</name>
</gene>
<dbReference type="AlphaFoldDB" id="A0A8K0LCQ9"/>
<dbReference type="Pfam" id="PF24681">
    <property type="entry name" value="Kelch_KLHDC2_KLHL20_DRC7"/>
    <property type="match status" value="1"/>
</dbReference>
<keyword evidence="5" id="KW-1185">Reference proteome</keyword>
<evidence type="ECO:0000313" key="4">
    <source>
        <dbReference type="EMBL" id="KAG8631675.1"/>
    </source>
</evidence>
<accession>A0A8K0LCQ9</accession>
<dbReference type="PANTHER" id="PTHR43503:SF2">
    <property type="entry name" value="NEGATIVE REGULATOR OF SPORULATION MDS3-RELATED"/>
    <property type="match status" value="1"/>
</dbReference>
<dbReference type="InterPro" id="IPR015915">
    <property type="entry name" value="Kelch-typ_b-propeller"/>
</dbReference>